<dbReference type="Proteomes" id="UP000777438">
    <property type="component" value="Unassembled WGS sequence"/>
</dbReference>
<dbReference type="GO" id="GO:0042393">
    <property type="term" value="F:histone binding"/>
    <property type="evidence" value="ECO:0007669"/>
    <property type="project" value="InterPro"/>
</dbReference>
<dbReference type="Gene3D" id="1.10.20.10">
    <property type="entry name" value="Histone, subunit A"/>
    <property type="match status" value="1"/>
</dbReference>
<feature type="compositionally biased region" description="Basic and acidic residues" evidence="1">
    <location>
        <begin position="418"/>
        <end position="429"/>
    </location>
</feature>
<accession>A0A9P8WKX5</accession>
<organism evidence="2 3">
    <name type="scientific">Thelonectria olida</name>
    <dbReference type="NCBI Taxonomy" id="1576542"/>
    <lineage>
        <taxon>Eukaryota</taxon>
        <taxon>Fungi</taxon>
        <taxon>Dikarya</taxon>
        <taxon>Ascomycota</taxon>
        <taxon>Pezizomycotina</taxon>
        <taxon>Sordariomycetes</taxon>
        <taxon>Hypocreomycetidae</taxon>
        <taxon>Hypocreales</taxon>
        <taxon>Nectriaceae</taxon>
        <taxon>Thelonectria</taxon>
    </lineage>
</organism>
<evidence type="ECO:0000313" key="3">
    <source>
        <dbReference type="Proteomes" id="UP000777438"/>
    </source>
</evidence>
<feature type="compositionally biased region" description="Polar residues" evidence="1">
    <location>
        <begin position="458"/>
        <end position="476"/>
    </location>
</feature>
<reference evidence="2 3" key="1">
    <citation type="journal article" date="2021" name="Nat. Commun.">
        <title>Genetic determinants of endophytism in the Arabidopsis root mycobiome.</title>
        <authorList>
            <person name="Mesny F."/>
            <person name="Miyauchi S."/>
            <person name="Thiergart T."/>
            <person name="Pickel B."/>
            <person name="Atanasova L."/>
            <person name="Karlsson M."/>
            <person name="Huettel B."/>
            <person name="Barry K.W."/>
            <person name="Haridas S."/>
            <person name="Chen C."/>
            <person name="Bauer D."/>
            <person name="Andreopoulos W."/>
            <person name="Pangilinan J."/>
            <person name="LaButti K."/>
            <person name="Riley R."/>
            <person name="Lipzen A."/>
            <person name="Clum A."/>
            <person name="Drula E."/>
            <person name="Henrissat B."/>
            <person name="Kohler A."/>
            <person name="Grigoriev I.V."/>
            <person name="Martin F.M."/>
            <person name="Hacquard S."/>
        </authorList>
    </citation>
    <scope>NUCLEOTIDE SEQUENCE [LARGE SCALE GENOMIC DNA]</scope>
    <source>
        <strain evidence="2 3">MPI-CAGE-CH-0241</strain>
    </source>
</reference>
<dbReference type="PANTHER" id="PTHR15992">
    <property type="entry name" value="HOLLIDAY JUNCTION RECOGNITION PROTEIN"/>
    <property type="match status" value="1"/>
</dbReference>
<keyword evidence="3" id="KW-1185">Reference proteome</keyword>
<dbReference type="InterPro" id="IPR018465">
    <property type="entry name" value="Scm3/HJURP"/>
</dbReference>
<feature type="compositionally biased region" description="Low complexity" evidence="1">
    <location>
        <begin position="113"/>
        <end position="128"/>
    </location>
</feature>
<feature type="compositionally biased region" description="Polar residues" evidence="1">
    <location>
        <begin position="650"/>
        <end position="662"/>
    </location>
</feature>
<dbReference type="GO" id="GO:0046982">
    <property type="term" value="F:protein heterodimerization activity"/>
    <property type="evidence" value="ECO:0007669"/>
    <property type="project" value="InterPro"/>
</dbReference>
<dbReference type="InterPro" id="IPR009072">
    <property type="entry name" value="Histone-fold"/>
</dbReference>
<dbReference type="OrthoDB" id="2420608at2759"/>
<dbReference type="PANTHER" id="PTHR15992:SF5">
    <property type="entry name" value="HOLLIDAY JUNCTION RECOGNITION PROTEIN"/>
    <property type="match status" value="1"/>
</dbReference>
<feature type="compositionally biased region" description="Low complexity" evidence="1">
    <location>
        <begin position="484"/>
        <end position="504"/>
    </location>
</feature>
<feature type="compositionally biased region" description="Polar residues" evidence="1">
    <location>
        <begin position="773"/>
        <end position="797"/>
    </location>
</feature>
<feature type="compositionally biased region" description="Polar residues" evidence="1">
    <location>
        <begin position="669"/>
        <end position="687"/>
    </location>
</feature>
<feature type="compositionally biased region" description="Polar residues" evidence="1">
    <location>
        <begin position="505"/>
        <end position="525"/>
    </location>
</feature>
<feature type="region of interest" description="Disordered" evidence="1">
    <location>
        <begin position="1"/>
        <end position="49"/>
    </location>
</feature>
<feature type="compositionally biased region" description="Basic and acidic residues" evidence="1">
    <location>
        <begin position="37"/>
        <end position="49"/>
    </location>
</feature>
<evidence type="ECO:0000313" key="2">
    <source>
        <dbReference type="EMBL" id="KAH6900383.1"/>
    </source>
</evidence>
<gene>
    <name evidence="2" type="ORF">B0T10DRAFT_554919</name>
</gene>
<feature type="region of interest" description="Disordered" evidence="1">
    <location>
        <begin position="109"/>
        <end position="187"/>
    </location>
</feature>
<dbReference type="EMBL" id="JAGPYM010000001">
    <property type="protein sequence ID" value="KAH6900383.1"/>
    <property type="molecule type" value="Genomic_DNA"/>
</dbReference>
<evidence type="ECO:0008006" key="4">
    <source>
        <dbReference type="Google" id="ProtNLM"/>
    </source>
</evidence>
<name>A0A9P8WKX5_9HYPO</name>
<proteinExistence type="predicted"/>
<feature type="compositionally biased region" description="Basic and acidic residues" evidence="1">
    <location>
        <begin position="378"/>
        <end position="397"/>
    </location>
</feature>
<dbReference type="AlphaFoldDB" id="A0A9P8WKX5"/>
<feature type="compositionally biased region" description="Polar residues" evidence="1">
    <location>
        <begin position="156"/>
        <end position="168"/>
    </location>
</feature>
<comment type="caution">
    <text evidence="2">The sequence shown here is derived from an EMBL/GenBank/DDBJ whole genome shotgun (WGS) entry which is preliminary data.</text>
</comment>
<feature type="compositionally biased region" description="Acidic residues" evidence="1">
    <location>
        <begin position="129"/>
        <end position="145"/>
    </location>
</feature>
<protein>
    <recommendedName>
        <fullName evidence="4">Myb-like DNA-binding domain protein</fullName>
    </recommendedName>
</protein>
<evidence type="ECO:0000256" key="1">
    <source>
        <dbReference type="SAM" id="MobiDB-lite"/>
    </source>
</evidence>
<dbReference type="Pfam" id="PF10384">
    <property type="entry name" value="Scm3"/>
    <property type="match status" value="1"/>
</dbReference>
<sequence length="903" mass="97245">MEPPAKRRRQDSSPFQRSAEPDDETDELQTTSPHYNLHHDQEEGQTQAHDEGYQLATKRLEANQRLEATFAHIFEKYSQDFDGIGDEIDMETGEIVVNNGHLTGMRHEGDLGGAWSDDGNGDAGAAGDYDADEGFLLEDLPDNLFDDGPQNDHEQTSTPIENELNPSENDSRNIEGGDSEDKNEDNATVEELRMAPEPSAMVPASGSEVANMSVLQNFQSGAVATFAPNMYGNLFMSFLSAFGTFPPGTVPSISNNTNTPFNPIAPSANSTVSPNGQSPFPFMFNPWAMAGLLQAQACGQPGALMQLPQHWGQPGAAMEPQLPSMPASEKSKAERYKFPAQKGRTSIWAVSSRQEKDDQPTPKRGPGRPSGVKVNNPRSDKNANEAANQKDADDNVNRRMSGRVRRQTEYMGKVSWSEADKLARSKKDSSSQASASSANDRDGTDAVDELAMEGVETTPRSSQTSIRTSIQESVTKSKLGRVIPDSQDSATPPTSSAPRPSSQPKEQPTTISGSASHDANPSTTLSDDEAPIFLPQRNVPTTEVASTEPDSEAQVHEKAVPEANPQAESSTIPDAPKRRGPGRPRKSSTVAPVGPKSKADQHGTPAKPLSREIKNLHEVISDSPKFKLVPDAGDTTSQEEGGKLLRSSRSKNPAKSLDNITTEPRESQGNKPSSAVSKVNPKSTANPQPIVDSPAEERPPAPEPVANPETIVDSREQALAPGPASSPISTIPATDDGASMNDAEEPPAVLSQPELPVPSPRSIKEFGSIPRASPSTPRKSKPMQSSRPQTPRNTAIRTSRAPSSRRSLLSLVSANNSDSESDDSLDELNRPQPSPFQSRTAVASTIKTWHSSALTREVFRTPIKKRPREPISPSSVVKTPGGTIRTCGIDGYRCDRDFCFNCL</sequence>
<feature type="region of interest" description="Disordered" evidence="1">
    <location>
        <begin position="309"/>
        <end position="841"/>
    </location>
</feature>
<feature type="compositionally biased region" description="Basic and acidic residues" evidence="1">
    <location>
        <begin position="609"/>
        <end position="620"/>
    </location>
</feature>
<dbReference type="GO" id="GO:0005634">
    <property type="term" value="C:nucleus"/>
    <property type="evidence" value="ECO:0007669"/>
    <property type="project" value="InterPro"/>
</dbReference>
<feature type="compositionally biased region" description="Low complexity" evidence="1">
    <location>
        <begin position="799"/>
        <end position="818"/>
    </location>
</feature>